<dbReference type="EMBL" id="SEUB01000003">
    <property type="protein sequence ID" value="RYM42870.1"/>
    <property type="molecule type" value="Genomic_DNA"/>
</dbReference>
<dbReference type="Proteomes" id="UP000291107">
    <property type="component" value="Unassembled WGS sequence"/>
</dbReference>
<evidence type="ECO:0000313" key="1">
    <source>
        <dbReference type="EMBL" id="RYM42870.1"/>
    </source>
</evidence>
<protein>
    <submittedName>
        <fullName evidence="1">Uncharacterized protein</fullName>
    </submittedName>
</protein>
<proteinExistence type="predicted"/>
<gene>
    <name evidence="1" type="ORF">EVS84_10590</name>
</gene>
<organism evidence="1 2">
    <name type="scientific">Pseudomonas koreensis</name>
    <dbReference type="NCBI Taxonomy" id="198620"/>
    <lineage>
        <taxon>Bacteria</taxon>
        <taxon>Pseudomonadati</taxon>
        <taxon>Pseudomonadota</taxon>
        <taxon>Gammaproteobacteria</taxon>
        <taxon>Pseudomonadales</taxon>
        <taxon>Pseudomonadaceae</taxon>
        <taxon>Pseudomonas</taxon>
    </lineage>
</organism>
<accession>A0A4Q4L6H2</accession>
<reference evidence="1 2" key="1">
    <citation type="submission" date="2019-02" db="EMBL/GenBank/DDBJ databases">
        <title>Genome of Pseudomonas korensis isolated from heavy metal contaminated environment.</title>
        <authorList>
            <person name="Ayangbenro A.S."/>
            <person name="Babalola O."/>
        </authorList>
    </citation>
    <scope>NUCLEOTIDE SEQUENCE [LARGE SCALE GENOMIC DNA]</scope>
    <source>
        <strain evidence="1 2">AB36</strain>
    </source>
</reference>
<dbReference type="AlphaFoldDB" id="A0A4Q4L6H2"/>
<name>A0A4Q4L6H2_9PSED</name>
<evidence type="ECO:0000313" key="2">
    <source>
        <dbReference type="Proteomes" id="UP000291107"/>
    </source>
</evidence>
<comment type="caution">
    <text evidence="1">The sequence shown here is derived from an EMBL/GenBank/DDBJ whole genome shotgun (WGS) entry which is preliminary data.</text>
</comment>
<sequence length="71" mass="7269">MTGFCFSGAVSLAGCGPFFIRFLPTTLSNVGASLLAKAAFSTTSASTDAPHSRAGSLPQDSRLICIMGINK</sequence>